<dbReference type="EMBL" id="LBMM01008983">
    <property type="protein sequence ID" value="KMQ88483.1"/>
    <property type="molecule type" value="Genomic_DNA"/>
</dbReference>
<comment type="caution">
    <text evidence="1">The sequence shown here is derived from an EMBL/GenBank/DDBJ whole genome shotgun (WGS) entry which is preliminary data.</text>
</comment>
<dbReference type="Proteomes" id="UP000036403">
    <property type="component" value="Unassembled WGS sequence"/>
</dbReference>
<protein>
    <submittedName>
        <fullName evidence="1">Uncharacterized protein</fullName>
    </submittedName>
</protein>
<organism evidence="1 2">
    <name type="scientific">Lasius niger</name>
    <name type="common">Black garden ant</name>
    <dbReference type="NCBI Taxonomy" id="67767"/>
    <lineage>
        <taxon>Eukaryota</taxon>
        <taxon>Metazoa</taxon>
        <taxon>Ecdysozoa</taxon>
        <taxon>Arthropoda</taxon>
        <taxon>Hexapoda</taxon>
        <taxon>Insecta</taxon>
        <taxon>Pterygota</taxon>
        <taxon>Neoptera</taxon>
        <taxon>Endopterygota</taxon>
        <taxon>Hymenoptera</taxon>
        <taxon>Apocrita</taxon>
        <taxon>Aculeata</taxon>
        <taxon>Formicoidea</taxon>
        <taxon>Formicidae</taxon>
        <taxon>Formicinae</taxon>
        <taxon>Lasius</taxon>
        <taxon>Lasius</taxon>
    </lineage>
</organism>
<dbReference type="AlphaFoldDB" id="A0A0J7KDF2"/>
<sequence>MGDQPDEPEKSLPAVNNEMDLKEPNQELGKQELIPVFDPVMAGNIIRMEEVIAWIEPMEEAPQQTVEATQILDESAETKEE</sequence>
<gene>
    <name evidence="1" type="ORF">RF55_12021</name>
</gene>
<proteinExistence type="predicted"/>
<keyword evidence="2" id="KW-1185">Reference proteome</keyword>
<accession>A0A0J7KDF2</accession>
<evidence type="ECO:0000313" key="2">
    <source>
        <dbReference type="Proteomes" id="UP000036403"/>
    </source>
</evidence>
<name>A0A0J7KDF2_LASNI</name>
<dbReference type="PaxDb" id="67767-A0A0J7KDF2"/>
<evidence type="ECO:0000313" key="1">
    <source>
        <dbReference type="EMBL" id="KMQ88483.1"/>
    </source>
</evidence>
<reference evidence="1 2" key="1">
    <citation type="submission" date="2015-04" db="EMBL/GenBank/DDBJ databases">
        <title>Lasius niger genome sequencing.</title>
        <authorList>
            <person name="Konorov E.A."/>
            <person name="Nikitin M.A."/>
            <person name="Kirill M.V."/>
            <person name="Chang P."/>
        </authorList>
    </citation>
    <scope>NUCLEOTIDE SEQUENCE [LARGE SCALE GENOMIC DNA]</scope>
    <source>
        <tissue evidence="1">Whole</tissue>
    </source>
</reference>